<feature type="transmembrane region" description="Helical" evidence="1">
    <location>
        <begin position="179"/>
        <end position="207"/>
    </location>
</feature>
<dbReference type="PROSITE" id="PS50855">
    <property type="entry name" value="COX1"/>
    <property type="match status" value="1"/>
</dbReference>
<feature type="domain" description="Cytochrome oxidase subunit I profile" evidence="2">
    <location>
        <begin position="29"/>
        <end position="504"/>
    </location>
</feature>
<feature type="transmembrane region" description="Helical" evidence="1">
    <location>
        <begin position="469"/>
        <end position="498"/>
    </location>
</feature>
<feature type="transmembrane region" description="Helical" evidence="1">
    <location>
        <begin position="234"/>
        <end position="254"/>
    </location>
</feature>
<protein>
    <submittedName>
        <fullName evidence="3">Cytochrome c oxidase (B(O/a)3-type) chain I</fullName>
        <ecNumber evidence="3">1.9.3.1</ecNumber>
    </submittedName>
</protein>
<dbReference type="GO" id="GO:0016491">
    <property type="term" value="F:oxidoreductase activity"/>
    <property type="evidence" value="ECO:0007669"/>
    <property type="project" value="UniProtKB-KW"/>
</dbReference>
<evidence type="ECO:0000313" key="3">
    <source>
        <dbReference type="EMBL" id="VAX23516.1"/>
    </source>
</evidence>
<keyword evidence="1" id="KW-0812">Transmembrane</keyword>
<dbReference type="GO" id="GO:0004129">
    <property type="term" value="F:cytochrome-c oxidase activity"/>
    <property type="evidence" value="ECO:0007669"/>
    <property type="project" value="InterPro"/>
</dbReference>
<dbReference type="GO" id="GO:0016020">
    <property type="term" value="C:membrane"/>
    <property type="evidence" value="ECO:0007669"/>
    <property type="project" value="InterPro"/>
</dbReference>
<keyword evidence="1" id="KW-1133">Transmembrane helix</keyword>
<dbReference type="EC" id="1.9.3.1" evidence="3"/>
<keyword evidence="3" id="KW-0560">Oxidoreductase</keyword>
<dbReference type="PANTHER" id="PTHR10422">
    <property type="entry name" value="CYTOCHROME C OXIDASE SUBUNIT 1"/>
    <property type="match status" value="1"/>
</dbReference>
<dbReference type="Gene3D" id="1.20.210.10">
    <property type="entry name" value="Cytochrome c oxidase-like, subunit I domain"/>
    <property type="match status" value="1"/>
</dbReference>
<dbReference type="SUPFAM" id="SSF81442">
    <property type="entry name" value="Cytochrome c oxidase subunit I-like"/>
    <property type="match status" value="1"/>
</dbReference>
<evidence type="ECO:0000259" key="2">
    <source>
        <dbReference type="PROSITE" id="PS50855"/>
    </source>
</evidence>
<feature type="transmembrane region" description="Helical" evidence="1">
    <location>
        <begin position="266"/>
        <end position="283"/>
    </location>
</feature>
<dbReference type="InterPro" id="IPR000883">
    <property type="entry name" value="Cyt_C_Oxase_1"/>
</dbReference>
<proteinExistence type="predicted"/>
<feature type="transmembrane region" description="Helical" evidence="1">
    <location>
        <begin position="298"/>
        <end position="322"/>
    </location>
</feature>
<feature type="transmembrane region" description="Helical" evidence="1">
    <location>
        <begin position="143"/>
        <end position="167"/>
    </location>
</feature>
<organism evidence="3">
    <name type="scientific">hydrothermal vent metagenome</name>
    <dbReference type="NCBI Taxonomy" id="652676"/>
    <lineage>
        <taxon>unclassified sequences</taxon>
        <taxon>metagenomes</taxon>
        <taxon>ecological metagenomes</taxon>
    </lineage>
</organism>
<gene>
    <name evidence="3" type="ORF">MNBD_NITROSPINAE01-1892</name>
</gene>
<feature type="transmembrane region" description="Helical" evidence="1">
    <location>
        <begin position="343"/>
        <end position="365"/>
    </location>
</feature>
<dbReference type="GO" id="GO:0020037">
    <property type="term" value="F:heme binding"/>
    <property type="evidence" value="ECO:0007669"/>
    <property type="project" value="InterPro"/>
</dbReference>
<dbReference type="PANTHER" id="PTHR10422:SF40">
    <property type="entry name" value="CYTOCHROME C OXIDASE SUBUNIT I"/>
    <property type="match status" value="1"/>
</dbReference>
<dbReference type="GO" id="GO:0009060">
    <property type="term" value="P:aerobic respiration"/>
    <property type="evidence" value="ECO:0007669"/>
    <property type="project" value="InterPro"/>
</dbReference>
<feature type="transmembrane region" description="Helical" evidence="1">
    <location>
        <begin position="385"/>
        <end position="409"/>
    </location>
</feature>
<dbReference type="AlphaFoldDB" id="A0A3B1BYY2"/>
<feature type="transmembrane region" description="Helical" evidence="1">
    <location>
        <begin position="24"/>
        <end position="47"/>
    </location>
</feature>
<dbReference type="EMBL" id="UOGC01000151">
    <property type="protein sequence ID" value="VAX23516.1"/>
    <property type="molecule type" value="Genomic_DNA"/>
</dbReference>
<feature type="transmembrane region" description="Helical" evidence="1">
    <location>
        <begin position="104"/>
        <end position="123"/>
    </location>
</feature>
<evidence type="ECO:0000256" key="1">
    <source>
        <dbReference type="SAM" id="Phobius"/>
    </source>
</evidence>
<sequence>MSAQKFRTCPATGLKIYSSAETLIQINAVTAIVFLLVGGLTAIGLLLTRWQAVHLLDDVLFYRALTLHGIAMLVAWIVFFEMAILYFASAVLLNCRLATPFIGWLQYILMLVGAGITAVMIILGQADVMFTSYVPLQAAHWYYLGIILFAVGAILGCCVFFGTLGLAKHEKTYEGSMPLVTYGAMCAAIIAILTLATGALTFIPTWLWAAGLIPMMDAELYRLMFWGFGHSTQQINVCAMVACWYLLGTLTVGAVPVNEKVSRSAFALYVIFILIASEHHLLVDPGLSAAHKTWNTGYFMHLAVLASMIHAYSCPAATEVALRKKGYTKGLFEWLKKAPWGDPGFSSLWISMFGFGWIGGITGVIYGTEQLNIIVHNTLRIPGHFHATVVVGTTLAFMGITWYVLPLIFRREVIFPGLARIQPYLFGVSMCVFSVAMIMAGVSGVSRRSWDMNGMDGPFQVDFGPMTDLFLAIMGVAGILAILGGALYVLLAVGTLLIGKKIEG</sequence>
<dbReference type="Pfam" id="PF00115">
    <property type="entry name" value="COX1"/>
    <property type="match status" value="1"/>
</dbReference>
<dbReference type="InterPro" id="IPR036927">
    <property type="entry name" value="Cyt_c_oxase-like_su1_sf"/>
</dbReference>
<name>A0A3B1BYY2_9ZZZZ</name>
<feature type="transmembrane region" description="Helical" evidence="1">
    <location>
        <begin position="421"/>
        <end position="442"/>
    </location>
</feature>
<accession>A0A3B1BYY2</accession>
<dbReference type="InterPro" id="IPR023616">
    <property type="entry name" value="Cyt_c_oxase-like_su1_dom"/>
</dbReference>
<keyword evidence="1" id="KW-0472">Membrane</keyword>
<reference evidence="3" key="1">
    <citation type="submission" date="2018-06" db="EMBL/GenBank/DDBJ databases">
        <authorList>
            <person name="Zhirakovskaya E."/>
        </authorList>
    </citation>
    <scope>NUCLEOTIDE SEQUENCE</scope>
</reference>
<feature type="transmembrane region" description="Helical" evidence="1">
    <location>
        <begin position="67"/>
        <end position="92"/>
    </location>
</feature>